<accession>A0A0A9BP70</accession>
<protein>
    <submittedName>
        <fullName evidence="1">Uncharacterized protein</fullName>
    </submittedName>
</protein>
<proteinExistence type="predicted"/>
<sequence length="92" mass="10396">MAKENQSLLATGKLSVAIYWRPQPSSCSLNQKNKLEFSLRRMQEMAQASYEHCSSNMAALCRCRWCHANFANVRAAEQGISFQVLEKPLDGD</sequence>
<evidence type="ECO:0000313" key="1">
    <source>
        <dbReference type="EMBL" id="JAD65116.1"/>
    </source>
</evidence>
<name>A0A0A9BP70_ARUDO</name>
<reference evidence="1" key="1">
    <citation type="submission" date="2014-09" db="EMBL/GenBank/DDBJ databases">
        <authorList>
            <person name="Magalhaes I.L.F."/>
            <person name="Oliveira U."/>
            <person name="Santos F.R."/>
            <person name="Vidigal T.H.D.A."/>
            <person name="Brescovit A.D."/>
            <person name="Santos A.J."/>
        </authorList>
    </citation>
    <scope>NUCLEOTIDE SEQUENCE</scope>
    <source>
        <tissue evidence="1">Shoot tissue taken approximately 20 cm above the soil surface</tissue>
    </source>
</reference>
<dbReference type="EMBL" id="GBRH01232779">
    <property type="protein sequence ID" value="JAD65116.1"/>
    <property type="molecule type" value="Transcribed_RNA"/>
</dbReference>
<dbReference type="AlphaFoldDB" id="A0A0A9BP70"/>
<organism evidence="1">
    <name type="scientific">Arundo donax</name>
    <name type="common">Giant reed</name>
    <name type="synonym">Donax arundinaceus</name>
    <dbReference type="NCBI Taxonomy" id="35708"/>
    <lineage>
        <taxon>Eukaryota</taxon>
        <taxon>Viridiplantae</taxon>
        <taxon>Streptophyta</taxon>
        <taxon>Embryophyta</taxon>
        <taxon>Tracheophyta</taxon>
        <taxon>Spermatophyta</taxon>
        <taxon>Magnoliopsida</taxon>
        <taxon>Liliopsida</taxon>
        <taxon>Poales</taxon>
        <taxon>Poaceae</taxon>
        <taxon>PACMAD clade</taxon>
        <taxon>Arundinoideae</taxon>
        <taxon>Arundineae</taxon>
        <taxon>Arundo</taxon>
    </lineage>
</organism>
<reference evidence="1" key="2">
    <citation type="journal article" date="2015" name="Data Brief">
        <title>Shoot transcriptome of the giant reed, Arundo donax.</title>
        <authorList>
            <person name="Barrero R.A."/>
            <person name="Guerrero F.D."/>
            <person name="Moolhuijzen P."/>
            <person name="Goolsby J.A."/>
            <person name="Tidwell J."/>
            <person name="Bellgard S.E."/>
            <person name="Bellgard M.I."/>
        </authorList>
    </citation>
    <scope>NUCLEOTIDE SEQUENCE</scope>
    <source>
        <tissue evidence="1">Shoot tissue taken approximately 20 cm above the soil surface</tissue>
    </source>
</reference>